<feature type="compositionally biased region" description="Low complexity" evidence="1">
    <location>
        <begin position="76"/>
        <end position="88"/>
    </location>
</feature>
<dbReference type="Pfam" id="PF22900">
    <property type="entry name" value="UCH_UBL1"/>
    <property type="match status" value="1"/>
</dbReference>
<comment type="caution">
    <text evidence="3">The sequence shown here is derived from an EMBL/GenBank/DDBJ whole genome shotgun (WGS) entry which is preliminary data.</text>
</comment>
<evidence type="ECO:0000259" key="2">
    <source>
        <dbReference type="Pfam" id="PF22900"/>
    </source>
</evidence>
<sequence>MYIIDIYIHSNDTLASLRRQILRRRKANGTNVKLDLYINGESLDEADDRKLLSQIPLRDKMLLSVKLSQMHSNIPSSLDGSSGNSTSSPHHPYDDSNVETEYLLHIASRQNMLKIRAIIKIAWAASTGNLDNVDASTDVFRTMHEANQRDPRSIEANDILG</sequence>
<keyword evidence="4" id="KW-1185">Reference proteome</keyword>
<feature type="domain" description="UBP24/USP9X/USP9Y ubiquitin-like" evidence="2">
    <location>
        <begin position="4"/>
        <end position="69"/>
    </location>
</feature>
<dbReference type="AlphaFoldDB" id="A0AAV7HSW2"/>
<reference evidence="3 4" key="1">
    <citation type="journal article" date="2021" name="J. Hered.">
        <title>A chromosome-level genome assembly of the parasitoid wasp, Cotesia glomerata (Hymenoptera: Braconidae).</title>
        <authorList>
            <person name="Pinto B.J."/>
            <person name="Weis J.J."/>
            <person name="Gamble T."/>
            <person name="Ode P.J."/>
            <person name="Paul R."/>
            <person name="Zaspel J.M."/>
        </authorList>
    </citation>
    <scope>NUCLEOTIDE SEQUENCE [LARGE SCALE GENOMIC DNA]</scope>
    <source>
        <strain evidence="3">CgM1</strain>
    </source>
</reference>
<dbReference type="InterPro" id="IPR055176">
    <property type="entry name" value="UBP24/USP9X/USP9Y_UBL"/>
</dbReference>
<protein>
    <recommendedName>
        <fullName evidence="2">UBP24/USP9X/USP9Y ubiquitin-like domain-containing protein</fullName>
    </recommendedName>
</protein>
<proteinExistence type="predicted"/>
<dbReference type="Proteomes" id="UP000826195">
    <property type="component" value="Unassembled WGS sequence"/>
</dbReference>
<evidence type="ECO:0000256" key="1">
    <source>
        <dbReference type="SAM" id="MobiDB-lite"/>
    </source>
</evidence>
<dbReference type="EMBL" id="JAHXZJ010002982">
    <property type="protein sequence ID" value="KAH0534940.1"/>
    <property type="molecule type" value="Genomic_DNA"/>
</dbReference>
<evidence type="ECO:0000313" key="3">
    <source>
        <dbReference type="EMBL" id="KAH0534940.1"/>
    </source>
</evidence>
<gene>
    <name evidence="3" type="ORF">KQX54_010576</name>
</gene>
<evidence type="ECO:0000313" key="4">
    <source>
        <dbReference type="Proteomes" id="UP000826195"/>
    </source>
</evidence>
<accession>A0AAV7HSW2</accession>
<name>A0AAV7HSW2_COTGL</name>
<feature type="region of interest" description="Disordered" evidence="1">
    <location>
        <begin position="74"/>
        <end position="94"/>
    </location>
</feature>
<organism evidence="3 4">
    <name type="scientific">Cotesia glomerata</name>
    <name type="common">Lepidopteran parasitic wasp</name>
    <name type="synonym">Apanteles glomeratus</name>
    <dbReference type="NCBI Taxonomy" id="32391"/>
    <lineage>
        <taxon>Eukaryota</taxon>
        <taxon>Metazoa</taxon>
        <taxon>Ecdysozoa</taxon>
        <taxon>Arthropoda</taxon>
        <taxon>Hexapoda</taxon>
        <taxon>Insecta</taxon>
        <taxon>Pterygota</taxon>
        <taxon>Neoptera</taxon>
        <taxon>Endopterygota</taxon>
        <taxon>Hymenoptera</taxon>
        <taxon>Apocrita</taxon>
        <taxon>Ichneumonoidea</taxon>
        <taxon>Braconidae</taxon>
        <taxon>Microgastrinae</taxon>
        <taxon>Cotesia</taxon>
    </lineage>
</organism>